<dbReference type="Pfam" id="PF01915">
    <property type="entry name" value="Glyco_hydro_3_C"/>
    <property type="match status" value="1"/>
</dbReference>
<dbReference type="AlphaFoldDB" id="A0A9D9IQ56"/>
<dbReference type="SUPFAM" id="SSF51445">
    <property type="entry name" value="(Trans)glycosidases"/>
    <property type="match status" value="1"/>
</dbReference>
<feature type="domain" description="Glycoside hydrolase family 3 C-terminal" evidence="7">
    <location>
        <begin position="153"/>
        <end position="393"/>
    </location>
</feature>
<keyword evidence="6" id="KW-0326">Glycosidase</keyword>
<accession>A0A9D9IQ56</accession>
<name>A0A9D9IQ56_9BACT</name>
<evidence type="ECO:0000256" key="2">
    <source>
        <dbReference type="ARBA" id="ARBA00005336"/>
    </source>
</evidence>
<dbReference type="InterPro" id="IPR017853">
    <property type="entry name" value="GH"/>
</dbReference>
<dbReference type="Gene3D" id="3.20.20.300">
    <property type="entry name" value="Glycoside hydrolase, family 3, N-terminal domain"/>
    <property type="match status" value="1"/>
</dbReference>
<comment type="similarity">
    <text evidence="2">Belongs to the glycosyl hydrolase 3 family.</text>
</comment>
<dbReference type="PANTHER" id="PTHR30620:SF16">
    <property type="entry name" value="LYSOSOMAL BETA GLUCOSIDASE"/>
    <property type="match status" value="1"/>
</dbReference>
<evidence type="ECO:0000256" key="5">
    <source>
        <dbReference type="ARBA" id="ARBA00022801"/>
    </source>
</evidence>
<protein>
    <recommendedName>
        <fullName evidence="3">beta-glucosidase</fullName>
        <ecNumber evidence="3">3.2.1.21</ecNumber>
    </recommendedName>
</protein>
<keyword evidence="5 8" id="KW-0378">Hydrolase</keyword>
<dbReference type="InterPro" id="IPR036881">
    <property type="entry name" value="Glyco_hydro_3_C_sf"/>
</dbReference>
<dbReference type="SUPFAM" id="SSF52279">
    <property type="entry name" value="Beta-D-glucan exohydrolase, C-terminal domain"/>
    <property type="match status" value="1"/>
</dbReference>
<dbReference type="EC" id="3.2.1.21" evidence="3"/>
<evidence type="ECO:0000313" key="9">
    <source>
        <dbReference type="Proteomes" id="UP000823598"/>
    </source>
</evidence>
<evidence type="ECO:0000256" key="6">
    <source>
        <dbReference type="ARBA" id="ARBA00023295"/>
    </source>
</evidence>
<dbReference type="InterPro" id="IPR002772">
    <property type="entry name" value="Glyco_hydro_3_C"/>
</dbReference>
<dbReference type="InterPro" id="IPR036962">
    <property type="entry name" value="Glyco_hydro_3_N_sf"/>
</dbReference>
<dbReference type="EMBL" id="JADIMC010000079">
    <property type="protein sequence ID" value="MBO8476723.1"/>
    <property type="molecule type" value="Genomic_DNA"/>
</dbReference>
<evidence type="ECO:0000313" key="8">
    <source>
        <dbReference type="EMBL" id="MBO8476723.1"/>
    </source>
</evidence>
<evidence type="ECO:0000256" key="3">
    <source>
        <dbReference type="ARBA" id="ARBA00012744"/>
    </source>
</evidence>
<dbReference type="InterPro" id="IPR051915">
    <property type="entry name" value="Cellulose_Degrad_GH3"/>
</dbReference>
<dbReference type="Gene3D" id="3.40.50.1700">
    <property type="entry name" value="Glycoside hydrolase family 3 C-terminal domain"/>
    <property type="match status" value="1"/>
</dbReference>
<evidence type="ECO:0000256" key="1">
    <source>
        <dbReference type="ARBA" id="ARBA00000448"/>
    </source>
</evidence>
<feature type="non-terminal residue" evidence="8">
    <location>
        <position position="1"/>
    </location>
</feature>
<comment type="caution">
    <text evidence="8">The sequence shown here is derived from an EMBL/GenBank/DDBJ whole genome shotgun (WGS) entry which is preliminary data.</text>
</comment>
<proteinExistence type="inferred from homology"/>
<comment type="catalytic activity">
    <reaction evidence="1">
        <text>Hydrolysis of terminal, non-reducing beta-D-glucosyl residues with release of beta-D-glucose.</text>
        <dbReference type="EC" id="3.2.1.21"/>
    </reaction>
</comment>
<keyword evidence="4" id="KW-0732">Signal</keyword>
<dbReference type="GO" id="GO:0008422">
    <property type="term" value="F:beta-glucosidase activity"/>
    <property type="evidence" value="ECO:0007669"/>
    <property type="project" value="UniProtKB-EC"/>
</dbReference>
<reference evidence="8" key="2">
    <citation type="journal article" date="2021" name="PeerJ">
        <title>Extensive microbial diversity within the chicken gut microbiome revealed by metagenomics and culture.</title>
        <authorList>
            <person name="Gilroy R."/>
            <person name="Ravi A."/>
            <person name="Getino M."/>
            <person name="Pursley I."/>
            <person name="Horton D.L."/>
            <person name="Alikhan N.F."/>
            <person name="Baker D."/>
            <person name="Gharbi K."/>
            <person name="Hall N."/>
            <person name="Watson M."/>
            <person name="Adriaenssens E.M."/>
            <person name="Foster-Nyarko E."/>
            <person name="Jarju S."/>
            <person name="Secka A."/>
            <person name="Antonio M."/>
            <person name="Oren A."/>
            <person name="Chaudhuri R.R."/>
            <person name="La Ragione R."/>
            <person name="Hildebrand F."/>
            <person name="Pallen M.J."/>
        </authorList>
    </citation>
    <scope>NUCLEOTIDE SEQUENCE</scope>
    <source>
        <strain evidence="8">6919</strain>
    </source>
</reference>
<dbReference type="GO" id="GO:0009251">
    <property type="term" value="P:glucan catabolic process"/>
    <property type="evidence" value="ECO:0007669"/>
    <property type="project" value="TreeGrafter"/>
</dbReference>
<evidence type="ECO:0000256" key="4">
    <source>
        <dbReference type="ARBA" id="ARBA00022729"/>
    </source>
</evidence>
<sequence>ISYNQTEENVGNGFNHEIITNQLRGEAGYDGVICTDWIITHDERHPGIHSGKPWGVEGMTEGERHYKVLMAGCDQFGGNNVKAPVLEAYEMGVKEHGEEFMRRRFEESARRLLLNIFRTGLFENPYVDVEEAKSVVGNEEFMRKGYEQQLKSIVMVKNHGGLLPLQGRKKVYIPNRHVPEYKDYWRATVPETDYQPVPDKILGKYYDRAATPEEADFAIVFIESPHSYLMGYDPDDVKKGGNGYIPISLQYNDYTAVNARAVSIAGGDPFEDFTNRSYRGKSTHTTNRCDLTMLEETRKAMGGKPVVLVLMMSNPTVMKKIEPLADAILIGFDVQAQAYIDIVSGKFEPTALLPVQLPADMDAVEEHCEDKPRDIRCYRDADGNVYDFAFGLDWDGVIDDDRVRRYK</sequence>
<reference evidence="8" key="1">
    <citation type="submission" date="2020-10" db="EMBL/GenBank/DDBJ databases">
        <authorList>
            <person name="Gilroy R."/>
        </authorList>
    </citation>
    <scope>NUCLEOTIDE SEQUENCE</scope>
    <source>
        <strain evidence="8">6919</strain>
    </source>
</reference>
<organism evidence="8 9">
    <name type="scientific">Candidatus Limisoma faecipullorum</name>
    <dbReference type="NCBI Taxonomy" id="2840854"/>
    <lineage>
        <taxon>Bacteria</taxon>
        <taxon>Pseudomonadati</taxon>
        <taxon>Bacteroidota</taxon>
        <taxon>Bacteroidia</taxon>
        <taxon>Bacteroidales</taxon>
        <taxon>Candidatus Limisoma</taxon>
    </lineage>
</organism>
<gene>
    <name evidence="8" type="ORF">IAB88_06995</name>
</gene>
<dbReference type="PANTHER" id="PTHR30620">
    <property type="entry name" value="PERIPLASMIC BETA-GLUCOSIDASE-RELATED"/>
    <property type="match status" value="1"/>
</dbReference>
<dbReference type="Proteomes" id="UP000823598">
    <property type="component" value="Unassembled WGS sequence"/>
</dbReference>
<evidence type="ECO:0000259" key="7">
    <source>
        <dbReference type="Pfam" id="PF01915"/>
    </source>
</evidence>